<keyword evidence="10" id="KW-0560">Oxidoreductase</keyword>
<keyword evidence="5" id="KW-0479">Metal-binding</keyword>
<evidence type="ECO:0000256" key="6">
    <source>
        <dbReference type="ARBA" id="ARBA00022824"/>
    </source>
</evidence>
<dbReference type="EMBL" id="CP087164">
    <property type="protein sequence ID" value="UGS35880.1"/>
    <property type="molecule type" value="Genomic_DNA"/>
</dbReference>
<keyword evidence="3" id="KW-0444">Lipid biosynthesis</keyword>
<evidence type="ECO:0000256" key="13">
    <source>
        <dbReference type="ARBA" id="ARBA00023160"/>
    </source>
</evidence>
<evidence type="ECO:0000256" key="1">
    <source>
        <dbReference type="ARBA" id="ARBA00001947"/>
    </source>
</evidence>
<keyword evidence="13" id="KW-0275">Fatty acid biosynthesis</keyword>
<dbReference type="GO" id="GO:0080132">
    <property type="term" value="F:fatty acid 2-hydroxylase activity"/>
    <property type="evidence" value="ECO:0007669"/>
    <property type="project" value="InterPro"/>
</dbReference>
<feature type="transmembrane region" description="Helical" evidence="14">
    <location>
        <begin position="115"/>
        <end position="135"/>
    </location>
</feature>
<evidence type="ECO:0000256" key="2">
    <source>
        <dbReference type="ARBA" id="ARBA00004477"/>
    </source>
</evidence>
<evidence type="ECO:0000259" key="15">
    <source>
        <dbReference type="Pfam" id="PF04116"/>
    </source>
</evidence>
<name>A0A9E7BZZ4_9ACTN</name>
<evidence type="ECO:0000256" key="14">
    <source>
        <dbReference type="SAM" id="Phobius"/>
    </source>
</evidence>
<evidence type="ECO:0000256" key="11">
    <source>
        <dbReference type="ARBA" id="ARBA00023098"/>
    </source>
</evidence>
<gene>
    <name evidence="16" type="ORF">DSM104329_02277</name>
</gene>
<keyword evidence="6" id="KW-0256">Endoplasmic reticulum</keyword>
<evidence type="ECO:0000256" key="7">
    <source>
        <dbReference type="ARBA" id="ARBA00022832"/>
    </source>
</evidence>
<dbReference type="GO" id="GO:0016020">
    <property type="term" value="C:membrane"/>
    <property type="evidence" value="ECO:0007669"/>
    <property type="project" value="InterPro"/>
</dbReference>
<keyword evidence="9 14" id="KW-1133">Transmembrane helix</keyword>
<dbReference type="Proteomes" id="UP001162834">
    <property type="component" value="Chromosome"/>
</dbReference>
<reference evidence="16" key="1">
    <citation type="journal article" date="2022" name="Int. J. Syst. Evol. Microbiol.">
        <title>Pseudomonas aegrilactucae sp. nov. and Pseudomonas morbosilactucae sp. nov., pathogens causing bacterial rot of lettuce in Japan.</title>
        <authorList>
            <person name="Sawada H."/>
            <person name="Fujikawa T."/>
            <person name="Satou M."/>
        </authorList>
    </citation>
    <scope>NUCLEOTIDE SEQUENCE</scope>
    <source>
        <strain evidence="16">0166_1</strain>
    </source>
</reference>
<dbReference type="Pfam" id="PF04116">
    <property type="entry name" value="FA_hydroxylase"/>
    <property type="match status" value="1"/>
</dbReference>
<comment type="subcellular location">
    <subcellularLocation>
        <location evidence="2">Endoplasmic reticulum membrane</location>
        <topology evidence="2">Multi-pass membrane protein</topology>
    </subcellularLocation>
</comment>
<evidence type="ECO:0000313" key="17">
    <source>
        <dbReference type="Proteomes" id="UP001162834"/>
    </source>
</evidence>
<evidence type="ECO:0000256" key="10">
    <source>
        <dbReference type="ARBA" id="ARBA00023002"/>
    </source>
</evidence>
<organism evidence="16 17">
    <name type="scientific">Capillimicrobium parvum</name>
    <dbReference type="NCBI Taxonomy" id="2884022"/>
    <lineage>
        <taxon>Bacteria</taxon>
        <taxon>Bacillati</taxon>
        <taxon>Actinomycetota</taxon>
        <taxon>Thermoleophilia</taxon>
        <taxon>Solirubrobacterales</taxon>
        <taxon>Capillimicrobiaceae</taxon>
        <taxon>Capillimicrobium</taxon>
    </lineage>
</organism>
<evidence type="ECO:0000256" key="4">
    <source>
        <dbReference type="ARBA" id="ARBA00022692"/>
    </source>
</evidence>
<dbReference type="GO" id="GO:0006633">
    <property type="term" value="P:fatty acid biosynthetic process"/>
    <property type="evidence" value="ECO:0007669"/>
    <property type="project" value="UniProtKB-KW"/>
</dbReference>
<keyword evidence="11" id="KW-0443">Lipid metabolism</keyword>
<feature type="domain" description="Fatty acid hydroxylase" evidence="15">
    <location>
        <begin position="69"/>
        <end position="205"/>
    </location>
</feature>
<keyword evidence="17" id="KW-1185">Reference proteome</keyword>
<comment type="cofactor">
    <cofactor evidence="1">
        <name>Zn(2+)</name>
        <dbReference type="ChEBI" id="CHEBI:29105"/>
    </cofactor>
</comment>
<dbReference type="RefSeq" id="WP_259315560.1">
    <property type="nucleotide sequence ID" value="NZ_CP087164.1"/>
</dbReference>
<protein>
    <recommendedName>
        <fullName evidence="15">Fatty acid hydroxylase domain-containing protein</fullName>
    </recommendedName>
</protein>
<dbReference type="PANTHER" id="PTHR12863">
    <property type="entry name" value="FATTY ACID HYDROXYLASE"/>
    <property type="match status" value="1"/>
</dbReference>
<dbReference type="KEGG" id="sbae:DSM104329_02277"/>
<evidence type="ECO:0000256" key="5">
    <source>
        <dbReference type="ARBA" id="ARBA00022723"/>
    </source>
</evidence>
<feature type="transmembrane region" description="Helical" evidence="14">
    <location>
        <begin position="33"/>
        <end position="54"/>
    </location>
</feature>
<dbReference type="AlphaFoldDB" id="A0A9E7BZZ4"/>
<dbReference type="PANTHER" id="PTHR12863:SF1">
    <property type="entry name" value="FATTY ACID 2-HYDROXYLASE"/>
    <property type="match status" value="1"/>
</dbReference>
<keyword evidence="7" id="KW-0276">Fatty acid metabolism</keyword>
<keyword evidence="8" id="KW-0862">Zinc</keyword>
<evidence type="ECO:0000256" key="9">
    <source>
        <dbReference type="ARBA" id="ARBA00022989"/>
    </source>
</evidence>
<keyword evidence="4 14" id="KW-0812">Transmembrane</keyword>
<evidence type="ECO:0000313" key="16">
    <source>
        <dbReference type="EMBL" id="UGS35880.1"/>
    </source>
</evidence>
<sequence length="212" mass="24538">MTTDTAPYTTRTDELSASPPMFRWRWLDKLSRVHHLVPVFLFTPAVVVLFVLGVTAMSPLAVVGCLAGGYVFWTLFEYWLHRIVFHFEPEEGLGARLHWIIHGVHHDHPNDPKRLVMPPAVSVPLAALMFGLFVLVLGTPAAYMFTASFLAGYLIYDELHYYLHHARPRTALGRRLRELHMRHHFQDDTVGYGISAPWWDSVFRTAYRDRRR</sequence>
<keyword evidence="12 14" id="KW-0472">Membrane</keyword>
<proteinExistence type="predicted"/>
<evidence type="ECO:0000256" key="12">
    <source>
        <dbReference type="ARBA" id="ARBA00023136"/>
    </source>
</evidence>
<feature type="transmembrane region" description="Helical" evidence="14">
    <location>
        <begin position="60"/>
        <end position="80"/>
    </location>
</feature>
<accession>A0A9E7BZZ4</accession>
<dbReference type="InterPro" id="IPR014430">
    <property type="entry name" value="Scs7"/>
</dbReference>
<evidence type="ECO:0000256" key="3">
    <source>
        <dbReference type="ARBA" id="ARBA00022516"/>
    </source>
</evidence>
<dbReference type="GO" id="GO:0005506">
    <property type="term" value="F:iron ion binding"/>
    <property type="evidence" value="ECO:0007669"/>
    <property type="project" value="InterPro"/>
</dbReference>
<dbReference type="InterPro" id="IPR006694">
    <property type="entry name" value="Fatty_acid_hydroxylase"/>
</dbReference>
<evidence type="ECO:0000256" key="8">
    <source>
        <dbReference type="ARBA" id="ARBA00022833"/>
    </source>
</evidence>